<dbReference type="Proteomes" id="UP000199024">
    <property type="component" value="Unassembled WGS sequence"/>
</dbReference>
<evidence type="ECO:0008006" key="3">
    <source>
        <dbReference type="Google" id="ProtNLM"/>
    </source>
</evidence>
<name>A0A1I6LIP2_9BACT</name>
<evidence type="ECO:0000313" key="1">
    <source>
        <dbReference type="EMBL" id="SFS03377.1"/>
    </source>
</evidence>
<organism evidence="1 2">
    <name type="scientific">Granulicella pectinivorans</name>
    <dbReference type="NCBI Taxonomy" id="474950"/>
    <lineage>
        <taxon>Bacteria</taxon>
        <taxon>Pseudomonadati</taxon>
        <taxon>Acidobacteriota</taxon>
        <taxon>Terriglobia</taxon>
        <taxon>Terriglobales</taxon>
        <taxon>Acidobacteriaceae</taxon>
        <taxon>Granulicella</taxon>
    </lineage>
</organism>
<dbReference type="EMBL" id="FOZL01000001">
    <property type="protein sequence ID" value="SFS03377.1"/>
    <property type="molecule type" value="Genomic_DNA"/>
</dbReference>
<keyword evidence="2" id="KW-1185">Reference proteome</keyword>
<dbReference type="AlphaFoldDB" id="A0A1I6LIP2"/>
<protein>
    <recommendedName>
        <fullName evidence="3">Transposase, Mutator family</fullName>
    </recommendedName>
</protein>
<proteinExistence type="predicted"/>
<accession>A0A1I6LIP2</accession>
<reference evidence="1 2" key="1">
    <citation type="submission" date="2016-10" db="EMBL/GenBank/DDBJ databases">
        <authorList>
            <person name="de Groot N.N."/>
        </authorList>
    </citation>
    <scope>NUCLEOTIDE SEQUENCE [LARGE SCALE GENOMIC DNA]</scope>
    <source>
        <strain evidence="1 2">DSM 21001</strain>
    </source>
</reference>
<gene>
    <name evidence="1" type="ORF">SAMN05421771_0771</name>
</gene>
<evidence type="ECO:0000313" key="2">
    <source>
        <dbReference type="Proteomes" id="UP000199024"/>
    </source>
</evidence>
<dbReference type="RefSeq" id="WP_089836762.1">
    <property type="nucleotide sequence ID" value="NZ_FOZL01000001.1"/>
</dbReference>
<dbReference type="OrthoDB" id="121994at2"/>
<sequence>MPYIYIDKLFNELKAELLSAMHQAVERELHNGRIDPNKLLRSFTRAAAGKMSNPVQVSDKCIEEHGIRSKKGSKANSSD</sequence>